<evidence type="ECO:0000259" key="2">
    <source>
        <dbReference type="Pfam" id="PF00534"/>
    </source>
</evidence>
<dbReference type="CDD" id="cd03818">
    <property type="entry name" value="GT4_ExpC-like"/>
    <property type="match status" value="1"/>
</dbReference>
<reference evidence="4 5" key="1">
    <citation type="submission" date="2017-03" db="EMBL/GenBank/DDBJ databases">
        <authorList>
            <person name="Afonso C.L."/>
            <person name="Miller P.J."/>
            <person name="Scott M.A."/>
            <person name="Spackman E."/>
            <person name="Goraichik I."/>
            <person name="Dimitrov K.M."/>
            <person name="Suarez D.L."/>
            <person name="Swayne D.E."/>
        </authorList>
    </citation>
    <scope>NUCLEOTIDE SEQUENCE [LARGE SCALE GENOMIC DNA]</scope>
    <source>
        <strain evidence="4 5">CECT 7691</strain>
    </source>
</reference>
<evidence type="ECO:0000259" key="3">
    <source>
        <dbReference type="Pfam" id="PF12000"/>
    </source>
</evidence>
<dbReference type="InterPro" id="IPR022623">
    <property type="entry name" value="Glyco_trans_4"/>
</dbReference>
<dbReference type="Pfam" id="PF12000">
    <property type="entry name" value="Glyco_trans_4_3"/>
    <property type="match status" value="1"/>
</dbReference>
<accession>A0A1Y5RMX7</accession>
<dbReference type="Pfam" id="PF00534">
    <property type="entry name" value="Glycos_transf_1"/>
    <property type="match status" value="1"/>
</dbReference>
<dbReference type="RefSeq" id="WP_085881865.1">
    <property type="nucleotide sequence ID" value="NZ_FWFR01000001.1"/>
</dbReference>
<sequence length="427" mass="48010">MKVLFLHNNFPAQYRHVAAALAQDPANSVVFATHNRQGNLPGVGKLLFKPSREPAKETHHYLRGTESAVLNGQAVFRACIELRKRGFIPDVICGHSGWGPTLYVKDIFPEARLLCYFEWYYHARGSDADFLIDSVITHDDACRIRTRNAPILLDLAQCDWGLTPTMWQQSQFPDIFRPRMSVLHDGVDTDFFRPARDATLKLDGLDLSGVDEIITYATRGMEPYRGFPEFMRAAAQLLEMRPGAHVVVVGDDRVAYGKRLPDGESWKKRMLSELELELDPKRIHFTGLLPYSDYLKVLQASTVHVYLTVPFVLSWSLMEAMATGCMIVASDTPPVREVLRDGHNGLLVDFFDVEALAEGIDLALEKKAEFERLRRNARRTIVEQYALSRLLPRHLSLIGEIAAGRIPPRVPLAPEQETMATGTGGAE</sequence>
<dbReference type="EC" id="2.4.1.250" evidence="4"/>
<evidence type="ECO:0000256" key="1">
    <source>
        <dbReference type="ARBA" id="ARBA00022679"/>
    </source>
</evidence>
<feature type="domain" description="Glycosyl transferase family 1" evidence="2">
    <location>
        <begin position="221"/>
        <end position="379"/>
    </location>
</feature>
<dbReference type="GO" id="GO:0102710">
    <property type="term" value="F:D-inositol-3-phosphate glycosyltransferase activity"/>
    <property type="evidence" value="ECO:0007669"/>
    <property type="project" value="UniProtKB-EC"/>
</dbReference>
<evidence type="ECO:0000313" key="5">
    <source>
        <dbReference type="Proteomes" id="UP000193200"/>
    </source>
</evidence>
<dbReference type="Proteomes" id="UP000193200">
    <property type="component" value="Unassembled WGS sequence"/>
</dbReference>
<dbReference type="SUPFAM" id="SSF53756">
    <property type="entry name" value="UDP-Glycosyltransferase/glycogen phosphorylase"/>
    <property type="match status" value="1"/>
</dbReference>
<dbReference type="InParanoid" id="A0A1Y5RMX7"/>
<keyword evidence="5" id="KW-1185">Reference proteome</keyword>
<dbReference type="InterPro" id="IPR001296">
    <property type="entry name" value="Glyco_trans_1"/>
</dbReference>
<dbReference type="GO" id="GO:0009103">
    <property type="term" value="P:lipopolysaccharide biosynthetic process"/>
    <property type="evidence" value="ECO:0007669"/>
    <property type="project" value="TreeGrafter"/>
</dbReference>
<evidence type="ECO:0000313" key="4">
    <source>
        <dbReference type="EMBL" id="SLN21206.1"/>
    </source>
</evidence>
<organism evidence="4 5">
    <name type="scientific">Oceanibacterium hippocampi</name>
    <dbReference type="NCBI Taxonomy" id="745714"/>
    <lineage>
        <taxon>Bacteria</taxon>
        <taxon>Pseudomonadati</taxon>
        <taxon>Pseudomonadota</taxon>
        <taxon>Alphaproteobacteria</taxon>
        <taxon>Sneathiellales</taxon>
        <taxon>Sneathiellaceae</taxon>
        <taxon>Oceanibacterium</taxon>
    </lineage>
</organism>
<dbReference type="PANTHER" id="PTHR46401:SF2">
    <property type="entry name" value="GLYCOSYLTRANSFERASE WBBK-RELATED"/>
    <property type="match status" value="1"/>
</dbReference>
<gene>
    <name evidence="4" type="primary">mshA_2</name>
    <name evidence="4" type="ORF">OCH7691_00532</name>
</gene>
<dbReference type="Gene3D" id="3.40.50.2000">
    <property type="entry name" value="Glycogen Phosphorylase B"/>
    <property type="match status" value="1"/>
</dbReference>
<feature type="domain" description="Glycosyl transferase family 4" evidence="3">
    <location>
        <begin position="27"/>
        <end position="191"/>
    </location>
</feature>
<protein>
    <submittedName>
        <fullName evidence="4">D-inositol-3-phosphate glycosyltransferase</fullName>
        <ecNumber evidence="4">2.4.1.250</ecNumber>
    </submittedName>
</protein>
<proteinExistence type="predicted"/>
<dbReference type="OrthoDB" id="9793726at2"/>
<dbReference type="EMBL" id="FWFR01000001">
    <property type="protein sequence ID" value="SLN21206.1"/>
    <property type="molecule type" value="Genomic_DNA"/>
</dbReference>
<keyword evidence="1 4" id="KW-0808">Transferase</keyword>
<keyword evidence="4" id="KW-0328">Glycosyltransferase</keyword>
<dbReference type="AlphaFoldDB" id="A0A1Y5RMX7"/>
<name>A0A1Y5RMX7_9PROT</name>
<dbReference type="PANTHER" id="PTHR46401">
    <property type="entry name" value="GLYCOSYLTRANSFERASE WBBK-RELATED"/>
    <property type="match status" value="1"/>
</dbReference>